<dbReference type="Proteomes" id="UP000005438">
    <property type="component" value="Chromosome"/>
</dbReference>
<accession>G8TI04</accession>
<organism evidence="1 2">
    <name type="scientific">Niastella koreensis (strain DSM 17620 / KACC 11465 / NBRC 106392 / GR20-10)</name>
    <dbReference type="NCBI Taxonomy" id="700598"/>
    <lineage>
        <taxon>Bacteria</taxon>
        <taxon>Pseudomonadati</taxon>
        <taxon>Bacteroidota</taxon>
        <taxon>Chitinophagia</taxon>
        <taxon>Chitinophagales</taxon>
        <taxon>Chitinophagaceae</taxon>
        <taxon>Niastella</taxon>
    </lineage>
</organism>
<dbReference type="AlphaFoldDB" id="G8TI04"/>
<protein>
    <submittedName>
        <fullName evidence="1">Uncharacterized protein</fullName>
    </submittedName>
</protein>
<name>G8TI04_NIAKG</name>
<dbReference type="eggNOG" id="ENOG50334H0">
    <property type="taxonomic scope" value="Bacteria"/>
</dbReference>
<sequence length="159" mass="18583">MDIHQINKYWSDSKEKLCTYNTSQLYNPRLLKSTIDFLIKCRMPESCAPGLSFDHYEQLAIPAPNEVFNIYIDELKDYLMIGSNGSADPICIDLNNNNEIVYLNHDNYFERIYMTLFGTSCDRTFYRFTFNYAHLQMQGISSIKSVRATSLHFCTKINQ</sequence>
<evidence type="ECO:0000313" key="1">
    <source>
        <dbReference type="EMBL" id="AEV99607.1"/>
    </source>
</evidence>
<dbReference type="STRING" id="700598.Niako_3283"/>
<dbReference type="EMBL" id="CP003178">
    <property type="protein sequence ID" value="AEV99607.1"/>
    <property type="molecule type" value="Genomic_DNA"/>
</dbReference>
<evidence type="ECO:0000313" key="2">
    <source>
        <dbReference type="Proteomes" id="UP000005438"/>
    </source>
</evidence>
<reference evidence="1 2" key="1">
    <citation type="submission" date="2011-12" db="EMBL/GenBank/DDBJ databases">
        <title>The complete genome of Niastella koreensis GR20-10.</title>
        <authorList>
            <consortium name="US DOE Joint Genome Institute (JGI-PGF)"/>
            <person name="Lucas S."/>
            <person name="Han J."/>
            <person name="Lapidus A."/>
            <person name="Bruce D."/>
            <person name="Goodwin L."/>
            <person name="Pitluck S."/>
            <person name="Peters L."/>
            <person name="Kyrpides N."/>
            <person name="Mavromatis K."/>
            <person name="Ivanova N."/>
            <person name="Mikhailova N."/>
            <person name="Davenport K."/>
            <person name="Saunders E."/>
            <person name="Detter J.C."/>
            <person name="Tapia R."/>
            <person name="Han C."/>
            <person name="Land M."/>
            <person name="Hauser L."/>
            <person name="Markowitz V."/>
            <person name="Cheng J.-F."/>
            <person name="Hugenholtz P."/>
            <person name="Woyke T."/>
            <person name="Wu D."/>
            <person name="Tindall B."/>
            <person name="Pomrenke H."/>
            <person name="Brambilla E."/>
            <person name="Klenk H.-P."/>
            <person name="Eisen J.A."/>
        </authorList>
    </citation>
    <scope>NUCLEOTIDE SEQUENCE [LARGE SCALE GENOMIC DNA]</scope>
    <source>
        <strain evidence="2">DSM 17620 / KACC 11465 / NBRC 106392 / GR20-10</strain>
    </source>
</reference>
<gene>
    <name evidence="1" type="ordered locus">Niako_3283</name>
</gene>
<proteinExistence type="predicted"/>
<dbReference type="KEGG" id="nko:Niako_3283"/>
<dbReference type="HOGENOM" id="CLU_1658925_0_0_10"/>
<dbReference type="InterPro" id="IPR037883">
    <property type="entry name" value="Knr4/Smi1-like_sf"/>
</dbReference>
<dbReference type="SUPFAM" id="SSF160631">
    <property type="entry name" value="SMI1/KNR4-like"/>
    <property type="match status" value="1"/>
</dbReference>